<dbReference type="RefSeq" id="WP_043377783.1">
    <property type="nucleotide sequence ID" value="NZ_JBOK01000001.1"/>
</dbReference>
<accession>A0A014MJQ6</accession>
<comment type="caution">
    <text evidence="3">The sequence shown here is derived from an EMBL/GenBank/DDBJ whole genome shotgun (WGS) entry which is preliminary data.</text>
</comment>
<evidence type="ECO:0000256" key="2">
    <source>
        <dbReference type="SAM" id="Phobius"/>
    </source>
</evidence>
<organism evidence="3 4">
    <name type="scientific">Comamonas aquatica DA1877</name>
    <dbReference type="NCBI Taxonomy" id="1457173"/>
    <lineage>
        <taxon>Bacteria</taxon>
        <taxon>Pseudomonadati</taxon>
        <taxon>Pseudomonadota</taxon>
        <taxon>Betaproteobacteria</taxon>
        <taxon>Burkholderiales</taxon>
        <taxon>Comamonadaceae</taxon>
        <taxon>Comamonas</taxon>
    </lineage>
</organism>
<name>A0A014MJQ6_9BURK</name>
<sequence length="105" mass="11065">MYLIVIAWFYVTLMMALAEAASPQGSILGAVITFVLYGLLPMSILVYILGTPARKRRLKARREAEQRAWDAAQAAAAPSASLPDAGGHAPGAAEDAGIAAVRKEP</sequence>
<evidence type="ECO:0000256" key="1">
    <source>
        <dbReference type="SAM" id="MobiDB-lite"/>
    </source>
</evidence>
<evidence type="ECO:0000313" key="4">
    <source>
        <dbReference type="Proteomes" id="UP000020766"/>
    </source>
</evidence>
<protein>
    <recommendedName>
        <fullName evidence="5">Transmembrane protein</fullName>
    </recommendedName>
</protein>
<keyword evidence="2" id="KW-0812">Transmembrane</keyword>
<feature type="transmembrane region" description="Helical" evidence="2">
    <location>
        <begin position="30"/>
        <end position="49"/>
    </location>
</feature>
<dbReference type="EMBL" id="JBOK01000001">
    <property type="protein sequence ID" value="EXU81946.1"/>
    <property type="molecule type" value="Genomic_DNA"/>
</dbReference>
<proteinExistence type="predicted"/>
<evidence type="ECO:0008006" key="5">
    <source>
        <dbReference type="Google" id="ProtNLM"/>
    </source>
</evidence>
<dbReference type="AlphaFoldDB" id="A0A014MJQ6"/>
<dbReference type="Proteomes" id="UP000020766">
    <property type="component" value="Unassembled WGS sequence"/>
</dbReference>
<reference evidence="3 4" key="1">
    <citation type="submission" date="2014-01" db="EMBL/GenBank/DDBJ databases">
        <title>Interspecies Systems Biology Uncovers Metabolites Affecting C. elegans Gene Expression and Life History Traits.</title>
        <authorList>
            <person name="Watson E."/>
            <person name="Macneil L.T."/>
            <person name="Ritter A.D."/>
            <person name="Yilmaz L.S."/>
            <person name="Rosebrock A.P."/>
            <person name="Caudy A.A."/>
            <person name="Walhout A.J."/>
        </authorList>
    </citation>
    <scope>NUCLEOTIDE SEQUENCE [LARGE SCALE GENOMIC DNA]</scope>
    <source>
        <strain evidence="3 4">DA1877</strain>
    </source>
</reference>
<dbReference type="STRING" id="225991.MA05_10185"/>
<gene>
    <name evidence="3" type="ORF">AX13_00345</name>
</gene>
<keyword evidence="2" id="KW-1133">Transmembrane helix</keyword>
<feature type="region of interest" description="Disordered" evidence="1">
    <location>
        <begin position="69"/>
        <end position="105"/>
    </location>
</feature>
<evidence type="ECO:0000313" key="3">
    <source>
        <dbReference type="EMBL" id="EXU81946.1"/>
    </source>
</evidence>
<keyword evidence="4" id="KW-1185">Reference proteome</keyword>
<keyword evidence="2" id="KW-0472">Membrane</keyword>